<dbReference type="Pfam" id="PF20684">
    <property type="entry name" value="Fung_rhodopsin"/>
    <property type="match status" value="1"/>
</dbReference>
<feature type="transmembrane region" description="Helical" evidence="6">
    <location>
        <begin position="170"/>
        <end position="192"/>
    </location>
</feature>
<sequence length="380" mass="41560">MTVTPTGPALTLELLSIILLALSWAVVAGRVWVRKSIRALGTDDWLMVSGLAFFTLACHATISASYNGVGTHAHRLNEYYDRQGRKWFMFFQIFYVASTVPIKSAICIALLRITQDPKYRYPLTGIIALATVAAITTIVTVLAQCQPVAATWDKREGTCADPKFITNVSYFISVTSIVTDWTCAILPVFILWNVKLRFRIKASVAAILALGVIASSATIIRLRYLLNYNNPNDYLYGLANIALWSIVESGTGIIAGSLPTLRPLLRYIPFMASSASAGPSASYGDRHSTTLIAQHYLRHYSSSGYRLESRPASMVEGAGESSGGAGPEIGSHAACEAGKHRWEELSDAENQKFILMESHVSVTNEPMDPGYRLGLDRARS</sequence>
<feature type="transmembrane region" description="Helical" evidence="6">
    <location>
        <begin position="234"/>
        <end position="258"/>
    </location>
</feature>
<reference evidence="8 9" key="1">
    <citation type="journal article" date="2021" name="Nat. Commun.">
        <title>Genetic determinants of endophytism in the Arabidopsis root mycobiome.</title>
        <authorList>
            <person name="Mesny F."/>
            <person name="Miyauchi S."/>
            <person name="Thiergart T."/>
            <person name="Pickel B."/>
            <person name="Atanasova L."/>
            <person name="Karlsson M."/>
            <person name="Huettel B."/>
            <person name="Barry K.W."/>
            <person name="Haridas S."/>
            <person name="Chen C."/>
            <person name="Bauer D."/>
            <person name="Andreopoulos W."/>
            <person name="Pangilinan J."/>
            <person name="LaButti K."/>
            <person name="Riley R."/>
            <person name="Lipzen A."/>
            <person name="Clum A."/>
            <person name="Drula E."/>
            <person name="Henrissat B."/>
            <person name="Kohler A."/>
            <person name="Grigoriev I.V."/>
            <person name="Martin F.M."/>
            <person name="Hacquard S."/>
        </authorList>
    </citation>
    <scope>NUCLEOTIDE SEQUENCE [LARGE SCALE GENOMIC DNA]</scope>
    <source>
        <strain evidence="8 9">MPI-SDFR-AT-0080</strain>
    </source>
</reference>
<keyword evidence="9" id="KW-1185">Reference proteome</keyword>
<dbReference type="InterPro" id="IPR052337">
    <property type="entry name" value="SAT4-like"/>
</dbReference>
<dbReference type="EMBL" id="JAGTJR010000048">
    <property type="protein sequence ID" value="KAH7028591.1"/>
    <property type="molecule type" value="Genomic_DNA"/>
</dbReference>
<evidence type="ECO:0000259" key="7">
    <source>
        <dbReference type="Pfam" id="PF20684"/>
    </source>
</evidence>
<proteinExistence type="inferred from homology"/>
<evidence type="ECO:0000256" key="1">
    <source>
        <dbReference type="ARBA" id="ARBA00004141"/>
    </source>
</evidence>
<evidence type="ECO:0000256" key="2">
    <source>
        <dbReference type="ARBA" id="ARBA00022692"/>
    </source>
</evidence>
<dbReference type="PANTHER" id="PTHR33048:SF21">
    <property type="entry name" value="INTEGRAL MEMBRANE PROTEIN"/>
    <property type="match status" value="1"/>
</dbReference>
<protein>
    <recommendedName>
        <fullName evidence="7">Rhodopsin domain-containing protein</fullName>
    </recommendedName>
</protein>
<evidence type="ECO:0000256" key="5">
    <source>
        <dbReference type="ARBA" id="ARBA00038359"/>
    </source>
</evidence>
<feature type="transmembrane region" description="Helical" evidence="6">
    <location>
        <begin position="12"/>
        <end position="33"/>
    </location>
</feature>
<gene>
    <name evidence="8" type="ORF">B0J12DRAFT_326090</name>
</gene>
<organism evidence="8 9">
    <name type="scientific">Macrophomina phaseolina</name>
    <dbReference type="NCBI Taxonomy" id="35725"/>
    <lineage>
        <taxon>Eukaryota</taxon>
        <taxon>Fungi</taxon>
        <taxon>Dikarya</taxon>
        <taxon>Ascomycota</taxon>
        <taxon>Pezizomycotina</taxon>
        <taxon>Dothideomycetes</taxon>
        <taxon>Dothideomycetes incertae sedis</taxon>
        <taxon>Botryosphaeriales</taxon>
        <taxon>Botryosphaeriaceae</taxon>
        <taxon>Macrophomina</taxon>
    </lineage>
</organism>
<dbReference type="PANTHER" id="PTHR33048">
    <property type="entry name" value="PTH11-LIKE INTEGRAL MEMBRANE PROTEIN (AFU_ORTHOLOGUE AFUA_5G11245)"/>
    <property type="match status" value="1"/>
</dbReference>
<evidence type="ECO:0000256" key="3">
    <source>
        <dbReference type="ARBA" id="ARBA00022989"/>
    </source>
</evidence>
<evidence type="ECO:0000313" key="9">
    <source>
        <dbReference type="Proteomes" id="UP000774617"/>
    </source>
</evidence>
<evidence type="ECO:0000256" key="4">
    <source>
        <dbReference type="ARBA" id="ARBA00023136"/>
    </source>
</evidence>
<dbReference type="InterPro" id="IPR049326">
    <property type="entry name" value="Rhodopsin_dom_fungi"/>
</dbReference>
<accession>A0ABQ8FVJ0</accession>
<feature type="transmembrane region" description="Helical" evidence="6">
    <location>
        <begin position="123"/>
        <end position="143"/>
    </location>
</feature>
<feature type="transmembrane region" description="Helical" evidence="6">
    <location>
        <begin position="87"/>
        <end position="111"/>
    </location>
</feature>
<comment type="similarity">
    <text evidence="5">Belongs to the SAT4 family.</text>
</comment>
<feature type="transmembrane region" description="Helical" evidence="6">
    <location>
        <begin position="204"/>
        <end position="222"/>
    </location>
</feature>
<comment type="subcellular location">
    <subcellularLocation>
        <location evidence="1">Membrane</location>
        <topology evidence="1">Multi-pass membrane protein</topology>
    </subcellularLocation>
</comment>
<feature type="transmembrane region" description="Helical" evidence="6">
    <location>
        <begin position="45"/>
        <end position="67"/>
    </location>
</feature>
<evidence type="ECO:0000256" key="6">
    <source>
        <dbReference type="SAM" id="Phobius"/>
    </source>
</evidence>
<keyword evidence="4 6" id="KW-0472">Membrane</keyword>
<keyword evidence="2 6" id="KW-0812">Transmembrane</keyword>
<evidence type="ECO:0000313" key="8">
    <source>
        <dbReference type="EMBL" id="KAH7028591.1"/>
    </source>
</evidence>
<feature type="domain" description="Rhodopsin" evidence="7">
    <location>
        <begin position="30"/>
        <end position="266"/>
    </location>
</feature>
<name>A0ABQ8FVJ0_9PEZI</name>
<dbReference type="Proteomes" id="UP000774617">
    <property type="component" value="Unassembled WGS sequence"/>
</dbReference>
<keyword evidence="3 6" id="KW-1133">Transmembrane helix</keyword>
<comment type="caution">
    <text evidence="8">The sequence shown here is derived from an EMBL/GenBank/DDBJ whole genome shotgun (WGS) entry which is preliminary data.</text>
</comment>